<keyword evidence="5" id="KW-0560">Oxidoreductase</keyword>
<keyword evidence="3" id="KW-0285">Flavoprotein</keyword>
<dbReference type="GO" id="GO:0004657">
    <property type="term" value="F:proline dehydrogenase activity"/>
    <property type="evidence" value="ECO:0007669"/>
    <property type="project" value="TreeGrafter"/>
</dbReference>
<evidence type="ECO:0000256" key="1">
    <source>
        <dbReference type="ARBA" id="ARBA00001974"/>
    </source>
</evidence>
<dbReference type="AlphaFoldDB" id="A0AAD5YVX6"/>
<dbReference type="InterPro" id="IPR045170">
    <property type="entry name" value="MTOX"/>
</dbReference>
<dbReference type="GO" id="GO:0050031">
    <property type="term" value="F:L-pipecolate oxidase activity"/>
    <property type="evidence" value="ECO:0007669"/>
    <property type="project" value="TreeGrafter"/>
</dbReference>
<dbReference type="Gene3D" id="3.30.9.10">
    <property type="entry name" value="D-Amino Acid Oxidase, subunit A, domain 2"/>
    <property type="match status" value="1"/>
</dbReference>
<dbReference type="PANTHER" id="PTHR10961">
    <property type="entry name" value="PEROXISOMAL SARCOSINE OXIDASE"/>
    <property type="match status" value="1"/>
</dbReference>
<dbReference type="GO" id="GO:0050660">
    <property type="term" value="F:flavin adenine dinucleotide binding"/>
    <property type="evidence" value="ECO:0007669"/>
    <property type="project" value="InterPro"/>
</dbReference>
<evidence type="ECO:0000259" key="7">
    <source>
        <dbReference type="Pfam" id="PF01266"/>
    </source>
</evidence>
<dbReference type="EMBL" id="JANIEX010000048">
    <property type="protein sequence ID" value="KAJ3575067.1"/>
    <property type="molecule type" value="Genomic_DNA"/>
</dbReference>
<sequence>MRKYTDITVLDRSSILPAPDASSNDINRSLVFVLQWRTISIGYLLVLDRLDGLVYSSLLLGPFCPHPRSGVVVLDNDGSAAPAAGEPHEDEKGRDHDFASANGSTYASESFLNDLKLGCSLVPLPDPATIRSVFPAGIPVGSFEGNGTRTLRQGYLNRDGGWADAGQGVNILLSRVRQLGAKVHPGKAVSSLQHDNGRVIAVRCTDDSVYDVDLLVIATGSWSPSAFPDLRLQDACLATGQCVAMIQLTEEEAERYQDIPVVLNFSTGFYAFPPTAKNVFKIAVHAPGFTHFTPNSRISTPRTITTDPDNGSAIPKHILQGLRNGLREVFPDLAKKPFSATRLCWYNDSPDGDWIISKHPALQNLILATGGSGHAYKFLPVIGRLVADLIEGSLEPNLVEKFAVNRVHGRVDGSRSGAPTELDLNQLCSPRDLLAPNLP</sequence>
<evidence type="ECO:0000313" key="9">
    <source>
        <dbReference type="Proteomes" id="UP001213000"/>
    </source>
</evidence>
<keyword evidence="9" id="KW-1185">Reference proteome</keyword>
<comment type="similarity">
    <text evidence="2">Belongs to the MSOX/MTOX family.</text>
</comment>
<dbReference type="SUPFAM" id="SSF51905">
    <property type="entry name" value="FAD/NAD(P)-binding domain"/>
    <property type="match status" value="1"/>
</dbReference>
<dbReference type="GO" id="GO:0008115">
    <property type="term" value="F:sarcosine oxidase activity"/>
    <property type="evidence" value="ECO:0007669"/>
    <property type="project" value="TreeGrafter"/>
</dbReference>
<comment type="cofactor">
    <cofactor evidence="1">
        <name>FAD</name>
        <dbReference type="ChEBI" id="CHEBI:57692"/>
    </cofactor>
</comment>
<dbReference type="SUPFAM" id="SSF54373">
    <property type="entry name" value="FAD-linked reductases, C-terminal domain"/>
    <property type="match status" value="1"/>
</dbReference>
<dbReference type="Gene3D" id="3.50.50.60">
    <property type="entry name" value="FAD/NAD(P)-binding domain"/>
    <property type="match status" value="1"/>
</dbReference>
<name>A0AAD5YVX6_9AGAR</name>
<evidence type="ECO:0000256" key="2">
    <source>
        <dbReference type="ARBA" id="ARBA00010989"/>
    </source>
</evidence>
<feature type="region of interest" description="Disordered" evidence="6">
    <location>
        <begin position="75"/>
        <end position="99"/>
    </location>
</feature>
<dbReference type="InterPro" id="IPR006076">
    <property type="entry name" value="FAD-dep_OxRdtase"/>
</dbReference>
<dbReference type="Pfam" id="PF01266">
    <property type="entry name" value="DAO"/>
    <property type="match status" value="1"/>
</dbReference>
<gene>
    <name evidence="8" type="ORF">NP233_g1353</name>
</gene>
<dbReference type="Proteomes" id="UP001213000">
    <property type="component" value="Unassembled WGS sequence"/>
</dbReference>
<dbReference type="PANTHER" id="PTHR10961:SF46">
    <property type="entry name" value="PEROXISOMAL SARCOSINE OXIDASE"/>
    <property type="match status" value="1"/>
</dbReference>
<evidence type="ECO:0000313" key="8">
    <source>
        <dbReference type="EMBL" id="KAJ3575067.1"/>
    </source>
</evidence>
<proteinExistence type="inferred from homology"/>
<accession>A0AAD5YVX6</accession>
<evidence type="ECO:0000256" key="4">
    <source>
        <dbReference type="ARBA" id="ARBA00022827"/>
    </source>
</evidence>
<evidence type="ECO:0000256" key="6">
    <source>
        <dbReference type="SAM" id="MobiDB-lite"/>
    </source>
</evidence>
<reference evidence="8" key="1">
    <citation type="submission" date="2022-07" db="EMBL/GenBank/DDBJ databases">
        <title>Genome Sequence of Leucocoprinus birnbaumii.</title>
        <authorList>
            <person name="Buettner E."/>
        </authorList>
    </citation>
    <scope>NUCLEOTIDE SEQUENCE</scope>
    <source>
        <strain evidence="8">VT141</strain>
    </source>
</reference>
<dbReference type="InterPro" id="IPR036188">
    <property type="entry name" value="FAD/NAD-bd_sf"/>
</dbReference>
<feature type="domain" description="FAD dependent oxidoreductase" evidence="7">
    <location>
        <begin position="126"/>
        <end position="389"/>
    </location>
</feature>
<protein>
    <recommendedName>
        <fullName evidence="7">FAD dependent oxidoreductase domain-containing protein</fullName>
    </recommendedName>
</protein>
<keyword evidence="4" id="KW-0274">FAD</keyword>
<feature type="compositionally biased region" description="Basic and acidic residues" evidence="6">
    <location>
        <begin position="86"/>
        <end position="98"/>
    </location>
</feature>
<evidence type="ECO:0000256" key="3">
    <source>
        <dbReference type="ARBA" id="ARBA00022630"/>
    </source>
</evidence>
<evidence type="ECO:0000256" key="5">
    <source>
        <dbReference type="ARBA" id="ARBA00023002"/>
    </source>
</evidence>
<organism evidence="8 9">
    <name type="scientific">Leucocoprinus birnbaumii</name>
    <dbReference type="NCBI Taxonomy" id="56174"/>
    <lineage>
        <taxon>Eukaryota</taxon>
        <taxon>Fungi</taxon>
        <taxon>Dikarya</taxon>
        <taxon>Basidiomycota</taxon>
        <taxon>Agaricomycotina</taxon>
        <taxon>Agaricomycetes</taxon>
        <taxon>Agaricomycetidae</taxon>
        <taxon>Agaricales</taxon>
        <taxon>Agaricineae</taxon>
        <taxon>Agaricaceae</taxon>
        <taxon>Leucocoprinus</taxon>
    </lineage>
</organism>
<comment type="caution">
    <text evidence="8">The sequence shown here is derived from an EMBL/GenBank/DDBJ whole genome shotgun (WGS) entry which is preliminary data.</text>
</comment>